<gene>
    <name evidence="1" type="ORF">ADL15_27180</name>
</gene>
<protein>
    <submittedName>
        <fullName evidence="1">Uncharacterized protein</fullName>
    </submittedName>
</protein>
<proteinExistence type="predicted"/>
<sequence>MTVTGFSITVPDSWFELELHPDARNAAVGKLVEARLKDVPALYEHRSALAKVLRETARRAYDSGARFCGTLVTPVGDAIMSATVTVTIVDAPDGQAAADAITPHLTAQPRRGTDSIWREVESVELTGAGRVPRTRGVDDITLPDGAGWVRSLIMQTFVPFPGPDPSRVALITGSSPVLALETEFFDVFDAVTGTFQFTEA</sequence>
<evidence type="ECO:0000313" key="1">
    <source>
        <dbReference type="EMBL" id="KUL29602.1"/>
    </source>
</evidence>
<dbReference type="OrthoDB" id="3522185at2"/>
<dbReference type="RefSeq" id="WP_067697099.1">
    <property type="nucleotide sequence ID" value="NZ_LLZH01000277.1"/>
</dbReference>
<reference evidence="1 2" key="1">
    <citation type="submission" date="2015-10" db="EMBL/GenBank/DDBJ databases">
        <authorList>
            <person name="Gilbert D.G."/>
        </authorList>
    </citation>
    <scope>NUCLEOTIDE SEQUENCE [LARGE SCALE GENOMIC DNA]</scope>
    <source>
        <strain evidence="1 2">NRRL B-16712</strain>
    </source>
</reference>
<dbReference type="Proteomes" id="UP000053244">
    <property type="component" value="Unassembled WGS sequence"/>
</dbReference>
<evidence type="ECO:0000313" key="2">
    <source>
        <dbReference type="Proteomes" id="UP000053244"/>
    </source>
</evidence>
<comment type="caution">
    <text evidence="1">The sequence shown here is derived from an EMBL/GenBank/DDBJ whole genome shotgun (WGS) entry which is preliminary data.</text>
</comment>
<dbReference type="AlphaFoldDB" id="A0A124G9M2"/>
<dbReference type="EMBL" id="LLZH01000277">
    <property type="protein sequence ID" value="KUL29602.1"/>
    <property type="molecule type" value="Genomic_DNA"/>
</dbReference>
<organism evidence="1 2">
    <name type="scientific">Actinoplanes awajinensis subsp. mycoplanecinus</name>
    <dbReference type="NCBI Taxonomy" id="135947"/>
    <lineage>
        <taxon>Bacteria</taxon>
        <taxon>Bacillati</taxon>
        <taxon>Actinomycetota</taxon>
        <taxon>Actinomycetes</taxon>
        <taxon>Micromonosporales</taxon>
        <taxon>Micromonosporaceae</taxon>
        <taxon>Actinoplanes</taxon>
    </lineage>
</organism>
<name>A0A124G9M2_9ACTN</name>
<accession>A0A124G9M2</accession>
<keyword evidence="2" id="KW-1185">Reference proteome</keyword>